<organism evidence="10 11">
    <name type="scientific">Erythrobacter longus</name>
    <dbReference type="NCBI Taxonomy" id="1044"/>
    <lineage>
        <taxon>Bacteria</taxon>
        <taxon>Pseudomonadati</taxon>
        <taxon>Pseudomonadota</taxon>
        <taxon>Alphaproteobacteria</taxon>
        <taxon>Sphingomonadales</taxon>
        <taxon>Erythrobacteraceae</taxon>
        <taxon>Erythrobacter/Porphyrobacter group</taxon>
        <taxon>Erythrobacter</taxon>
    </lineage>
</organism>
<evidence type="ECO:0000256" key="4">
    <source>
        <dbReference type="ARBA" id="ARBA00022630"/>
    </source>
</evidence>
<dbReference type="InterPro" id="IPR010971">
    <property type="entry name" value="UbiH/COQ6"/>
</dbReference>
<accession>A0A074N269</accession>
<evidence type="ECO:0000313" key="10">
    <source>
        <dbReference type="EMBL" id="KEO92012.1"/>
    </source>
</evidence>
<dbReference type="Pfam" id="PF01494">
    <property type="entry name" value="FAD_binding_3"/>
    <property type="match status" value="1"/>
</dbReference>
<dbReference type="OrthoDB" id="9796623at2"/>
<dbReference type="EMBL" id="JMIW01000001">
    <property type="protein sequence ID" value="KEO92012.1"/>
    <property type="molecule type" value="Genomic_DNA"/>
</dbReference>
<dbReference type="RefSeq" id="WP_034958389.1">
    <property type="nucleotide sequence ID" value="NZ_JMIW01000001.1"/>
</dbReference>
<keyword evidence="5" id="KW-0274">FAD</keyword>
<dbReference type="PANTHER" id="PTHR43876:SF7">
    <property type="entry name" value="UBIQUINONE BIOSYNTHESIS MONOOXYGENASE COQ6, MITOCHONDRIAL"/>
    <property type="match status" value="1"/>
</dbReference>
<dbReference type="PROSITE" id="PS01304">
    <property type="entry name" value="UBIH"/>
    <property type="match status" value="1"/>
</dbReference>
<evidence type="ECO:0000256" key="2">
    <source>
        <dbReference type="ARBA" id="ARBA00004749"/>
    </source>
</evidence>
<evidence type="ECO:0000259" key="9">
    <source>
        <dbReference type="Pfam" id="PF01494"/>
    </source>
</evidence>
<comment type="similarity">
    <text evidence="3">Belongs to the UbiH/COQ6 family.</text>
</comment>
<dbReference type="Proteomes" id="UP000027647">
    <property type="component" value="Unassembled WGS sequence"/>
</dbReference>
<dbReference type="AlphaFoldDB" id="A0A074N269"/>
<dbReference type="GO" id="GO:0071949">
    <property type="term" value="F:FAD binding"/>
    <property type="evidence" value="ECO:0007669"/>
    <property type="project" value="InterPro"/>
</dbReference>
<comment type="cofactor">
    <cofactor evidence="1">
        <name>FAD</name>
        <dbReference type="ChEBI" id="CHEBI:57692"/>
    </cofactor>
</comment>
<sequence>MSNNADSETRDLLILGGGLVGMALALSAARQGISSHVIDRADPAELTKEGFDDRATAISTASWHMFTNIGIADYLEPFACDIASIAVTDQNKPGRLDFTPEPHEGTLGRMFPNRRLRLALFEAAAKEPLINWVPKAEIVERERSEFGVAAVLDDGRKLKGRLMIAAEGRQSPTRDEAGITIAKWDYKHRAIIAGLTHSKPHGNVAWEIFYPAGPFALLPMKDDADGTHRSSLVWTVSEADGKGVTKLGDRAFIAEIEKRMKGVLGDVTSVGARSSYPLGFHHTAKITDERLALIGDAGHGIHPIAGQGLNLGLRDVGALVQVLVEGARLGLDPGDPENLKRYETWRGLDSFMVALATDGLTRIFGVPTGAASAVRRLGMAAVQRTPMLKTFFMDEARGVSGDLPELLKA</sequence>
<name>A0A074N269_ERYLO</name>
<gene>
    <name evidence="10" type="ORF">EH31_04895</name>
</gene>
<evidence type="ECO:0000256" key="3">
    <source>
        <dbReference type="ARBA" id="ARBA00005349"/>
    </source>
</evidence>
<dbReference type="GO" id="GO:0006744">
    <property type="term" value="P:ubiquinone biosynthetic process"/>
    <property type="evidence" value="ECO:0007669"/>
    <property type="project" value="UniProtKB-UniPathway"/>
</dbReference>
<keyword evidence="10" id="KW-0830">Ubiquinone</keyword>
<evidence type="ECO:0000256" key="1">
    <source>
        <dbReference type="ARBA" id="ARBA00001974"/>
    </source>
</evidence>
<reference evidence="10 11" key="1">
    <citation type="submission" date="2014-04" db="EMBL/GenBank/DDBJ databases">
        <title>A comprehensive comparison of genomes of Erythrobacter spp. strains.</title>
        <authorList>
            <person name="Zheng Q."/>
        </authorList>
    </citation>
    <scope>NUCLEOTIDE SEQUENCE [LARGE SCALE GENOMIC DNA]</scope>
    <source>
        <strain evidence="10 11">DSM 6997</strain>
    </source>
</reference>
<evidence type="ECO:0000256" key="6">
    <source>
        <dbReference type="ARBA" id="ARBA00023002"/>
    </source>
</evidence>
<dbReference type="InterPro" id="IPR002938">
    <property type="entry name" value="FAD-bd"/>
</dbReference>
<protein>
    <submittedName>
        <fullName evidence="10">Ubiquinone biosynthesis protein UbiH</fullName>
    </submittedName>
</protein>
<dbReference type="GO" id="GO:0004497">
    <property type="term" value="F:monooxygenase activity"/>
    <property type="evidence" value="ECO:0007669"/>
    <property type="project" value="UniProtKB-KW"/>
</dbReference>
<proteinExistence type="inferred from homology"/>
<dbReference type="eggNOG" id="COG0654">
    <property type="taxonomic scope" value="Bacteria"/>
</dbReference>
<comment type="caution">
    <text evidence="10">The sequence shown here is derived from an EMBL/GenBank/DDBJ whole genome shotgun (WGS) entry which is preliminary data.</text>
</comment>
<feature type="transmembrane region" description="Helical" evidence="8">
    <location>
        <begin position="12"/>
        <end position="29"/>
    </location>
</feature>
<keyword evidence="11" id="KW-1185">Reference proteome</keyword>
<dbReference type="NCBIfam" id="TIGR01988">
    <property type="entry name" value="Ubi-OHases"/>
    <property type="match status" value="1"/>
</dbReference>
<dbReference type="GO" id="GO:0016705">
    <property type="term" value="F:oxidoreductase activity, acting on paired donors, with incorporation or reduction of molecular oxygen"/>
    <property type="evidence" value="ECO:0007669"/>
    <property type="project" value="InterPro"/>
</dbReference>
<dbReference type="PANTHER" id="PTHR43876">
    <property type="entry name" value="UBIQUINONE BIOSYNTHESIS MONOOXYGENASE COQ6, MITOCHONDRIAL"/>
    <property type="match status" value="1"/>
</dbReference>
<dbReference type="UniPathway" id="UPA00232"/>
<feature type="domain" description="FAD-binding" evidence="9">
    <location>
        <begin position="11"/>
        <end position="343"/>
    </location>
</feature>
<dbReference type="Gene3D" id="3.50.50.60">
    <property type="entry name" value="FAD/NAD(P)-binding domain"/>
    <property type="match status" value="2"/>
</dbReference>
<evidence type="ECO:0000256" key="7">
    <source>
        <dbReference type="ARBA" id="ARBA00023033"/>
    </source>
</evidence>
<keyword evidence="8" id="KW-0472">Membrane</keyword>
<keyword evidence="8" id="KW-0812">Transmembrane</keyword>
<dbReference type="SUPFAM" id="SSF51905">
    <property type="entry name" value="FAD/NAD(P)-binding domain"/>
    <property type="match status" value="1"/>
</dbReference>
<dbReference type="PRINTS" id="PR00420">
    <property type="entry name" value="RNGMNOXGNASE"/>
</dbReference>
<keyword evidence="6" id="KW-0560">Oxidoreductase</keyword>
<keyword evidence="8" id="KW-1133">Transmembrane helix</keyword>
<evidence type="ECO:0000256" key="8">
    <source>
        <dbReference type="SAM" id="Phobius"/>
    </source>
</evidence>
<dbReference type="InterPro" id="IPR036188">
    <property type="entry name" value="FAD/NAD-bd_sf"/>
</dbReference>
<dbReference type="InterPro" id="IPR051205">
    <property type="entry name" value="UbiH/COQ6_monooxygenase"/>
</dbReference>
<evidence type="ECO:0000313" key="11">
    <source>
        <dbReference type="Proteomes" id="UP000027647"/>
    </source>
</evidence>
<dbReference type="InterPro" id="IPR018168">
    <property type="entry name" value="Ubi_Hdrlase_CS"/>
</dbReference>
<evidence type="ECO:0000256" key="5">
    <source>
        <dbReference type="ARBA" id="ARBA00022827"/>
    </source>
</evidence>
<comment type="pathway">
    <text evidence="2">Cofactor biosynthesis; ubiquinone biosynthesis.</text>
</comment>
<keyword evidence="7" id="KW-0503">Monooxygenase</keyword>
<dbReference type="STRING" id="1044.EH31_04895"/>
<keyword evidence="4" id="KW-0285">Flavoprotein</keyword>